<protein>
    <recommendedName>
        <fullName evidence="5">Ras suppressor protein 1</fullName>
    </recommendedName>
</protein>
<dbReference type="Proteomes" id="UP000807504">
    <property type="component" value="Unassembled WGS sequence"/>
</dbReference>
<reference evidence="8" key="1">
    <citation type="journal article" date="2020" name="bioRxiv">
        <title>Chromosome-level reference genome of the European wasp spider Argiope bruennichi: a resource for studies on range expansion and evolutionary adaptation.</title>
        <authorList>
            <person name="Sheffer M.M."/>
            <person name="Hoppe A."/>
            <person name="Krehenwinkel H."/>
            <person name="Uhl G."/>
            <person name="Kuss A.W."/>
            <person name="Jensen L."/>
            <person name="Jensen C."/>
            <person name="Gillespie R.G."/>
            <person name="Hoff K.J."/>
            <person name="Prost S."/>
        </authorList>
    </citation>
    <scope>NUCLEOTIDE SEQUENCE</scope>
</reference>
<dbReference type="OrthoDB" id="676979at2759"/>
<organism evidence="8 9">
    <name type="scientific">Argiope bruennichi</name>
    <name type="common">Wasp spider</name>
    <name type="synonym">Aranea bruennichi</name>
    <dbReference type="NCBI Taxonomy" id="94029"/>
    <lineage>
        <taxon>Eukaryota</taxon>
        <taxon>Metazoa</taxon>
        <taxon>Ecdysozoa</taxon>
        <taxon>Arthropoda</taxon>
        <taxon>Chelicerata</taxon>
        <taxon>Arachnida</taxon>
        <taxon>Araneae</taxon>
        <taxon>Araneomorphae</taxon>
        <taxon>Entelegynae</taxon>
        <taxon>Araneoidea</taxon>
        <taxon>Araneidae</taxon>
        <taxon>Argiope</taxon>
    </lineage>
</organism>
<dbReference type="Pfam" id="PF23598">
    <property type="entry name" value="LRR_14"/>
    <property type="match status" value="1"/>
</dbReference>
<sequence>MEKTADTHPTSCNFLEFNKMSKVKKILDDAREQNNPEIDLVDKGITSFEEMPALMVMQNITRLTLSHNKIIVVSPVIANMPNLESLNLFNNHIEDLPTSISSLPKLKILNLGMNRLCTLPRGFGAFPQLEVLDLTYNNLNEKSLPGNFFMIETLRALYLCDNDFEFLPPEVGQLKNLQILGLRENDLLSLPKEIGELTRLRELHIQGNRLQFLPPELGNLDLLGHHCVVRMDNNPWVPPIADQLQLGVTHVIEYIRSDTYKYLFNRQKPALSPPPKRNDKTKKISRKRDHN</sequence>
<keyword evidence="1" id="KW-0433">Leucine-rich repeat</keyword>
<dbReference type="FunFam" id="3.80.10.10:FF:000159">
    <property type="entry name" value="Ras suppressor protein 1"/>
    <property type="match status" value="1"/>
</dbReference>
<feature type="domain" description="Disease resistance R13L4/SHOC-2-like LRR" evidence="7">
    <location>
        <begin position="125"/>
        <end position="231"/>
    </location>
</feature>
<dbReference type="InterPro" id="IPR001611">
    <property type="entry name" value="Leu-rich_rpt"/>
</dbReference>
<dbReference type="GO" id="GO:0005737">
    <property type="term" value="C:cytoplasm"/>
    <property type="evidence" value="ECO:0007669"/>
    <property type="project" value="TreeGrafter"/>
</dbReference>
<dbReference type="InterPro" id="IPR032675">
    <property type="entry name" value="LRR_dom_sf"/>
</dbReference>
<dbReference type="AlphaFoldDB" id="A0A8T0F822"/>
<dbReference type="PROSITE" id="PS51450">
    <property type="entry name" value="LRR"/>
    <property type="match status" value="1"/>
</dbReference>
<dbReference type="Gene3D" id="3.80.10.10">
    <property type="entry name" value="Ribonuclease Inhibitor"/>
    <property type="match status" value="2"/>
</dbReference>
<evidence type="ECO:0000259" key="7">
    <source>
        <dbReference type="Pfam" id="PF23598"/>
    </source>
</evidence>
<evidence type="ECO:0000256" key="3">
    <source>
        <dbReference type="ARBA" id="ARBA00022990"/>
    </source>
</evidence>
<dbReference type="InterPro" id="IPR055414">
    <property type="entry name" value="LRR_R13L4/SHOC2-like"/>
</dbReference>
<dbReference type="OMA" id="RHMQGGR"/>
<dbReference type="InterPro" id="IPR025875">
    <property type="entry name" value="Leu-rich_rpt_4"/>
</dbReference>
<gene>
    <name evidence="8" type="ORF">HNY73_011080</name>
</gene>
<keyword evidence="2" id="KW-0677">Repeat</keyword>
<dbReference type="PANTHER" id="PTHR48051:SF1">
    <property type="entry name" value="RAS SUPPRESSOR PROTEIN 1"/>
    <property type="match status" value="1"/>
</dbReference>
<dbReference type="EMBL" id="JABXBU010000030">
    <property type="protein sequence ID" value="KAF8785560.1"/>
    <property type="molecule type" value="Genomic_DNA"/>
</dbReference>
<dbReference type="FunFam" id="3.80.10.10:FF:000034">
    <property type="entry name" value="Ras suppressor protein 1"/>
    <property type="match status" value="1"/>
</dbReference>
<evidence type="ECO:0000256" key="2">
    <source>
        <dbReference type="ARBA" id="ARBA00022737"/>
    </source>
</evidence>
<comment type="caution">
    <text evidence="8">The sequence shown here is derived from an EMBL/GenBank/DDBJ whole genome shotgun (WGS) entry which is preliminary data.</text>
</comment>
<accession>A0A8T0F822</accession>
<evidence type="ECO:0000313" key="9">
    <source>
        <dbReference type="Proteomes" id="UP000807504"/>
    </source>
</evidence>
<evidence type="ECO:0000313" key="8">
    <source>
        <dbReference type="EMBL" id="KAF8785560.1"/>
    </source>
</evidence>
<evidence type="ECO:0000256" key="6">
    <source>
        <dbReference type="SAM" id="MobiDB-lite"/>
    </source>
</evidence>
<proteinExistence type="predicted"/>
<evidence type="ECO:0000256" key="5">
    <source>
        <dbReference type="ARBA" id="ARBA00069437"/>
    </source>
</evidence>
<dbReference type="InterPro" id="IPR003591">
    <property type="entry name" value="Leu-rich_rpt_typical-subtyp"/>
</dbReference>
<name>A0A8T0F822_ARGBR</name>
<dbReference type="SMART" id="SM00369">
    <property type="entry name" value="LRR_TYP"/>
    <property type="match status" value="6"/>
</dbReference>
<keyword evidence="9" id="KW-1185">Reference proteome</keyword>
<reference evidence="8" key="2">
    <citation type="submission" date="2020-06" db="EMBL/GenBank/DDBJ databases">
        <authorList>
            <person name="Sheffer M."/>
        </authorList>
    </citation>
    <scope>NUCLEOTIDE SEQUENCE</scope>
</reference>
<dbReference type="Pfam" id="PF12799">
    <property type="entry name" value="LRR_4"/>
    <property type="match status" value="1"/>
</dbReference>
<dbReference type="GO" id="GO:0007165">
    <property type="term" value="P:signal transduction"/>
    <property type="evidence" value="ECO:0007669"/>
    <property type="project" value="UniProtKB-ARBA"/>
</dbReference>
<evidence type="ECO:0000256" key="4">
    <source>
        <dbReference type="ARBA" id="ARBA00053823"/>
    </source>
</evidence>
<dbReference type="InterPro" id="IPR050216">
    <property type="entry name" value="LRR_domain-containing"/>
</dbReference>
<feature type="region of interest" description="Disordered" evidence="6">
    <location>
        <begin position="266"/>
        <end position="291"/>
    </location>
</feature>
<dbReference type="PANTHER" id="PTHR48051">
    <property type="match status" value="1"/>
</dbReference>
<keyword evidence="3" id="KW-0007">Acetylation</keyword>
<dbReference type="SUPFAM" id="SSF52058">
    <property type="entry name" value="L domain-like"/>
    <property type="match status" value="1"/>
</dbReference>
<evidence type="ECO:0000256" key="1">
    <source>
        <dbReference type="ARBA" id="ARBA00022614"/>
    </source>
</evidence>
<comment type="function">
    <text evidence="4">Potentially plays a role in the Ras signal transduction pathway. Capable of suppressing v-Ras transformation in vitro.</text>
</comment>